<dbReference type="InterPro" id="IPR026516">
    <property type="entry name" value="THAP1/10"/>
</dbReference>
<gene>
    <name evidence="15" type="ORF">O3G_MSEX011895</name>
</gene>
<organism evidence="15 16">
    <name type="scientific">Manduca sexta</name>
    <name type="common">Tobacco hawkmoth</name>
    <name type="synonym">Tobacco hornworm</name>
    <dbReference type="NCBI Taxonomy" id="7130"/>
    <lineage>
        <taxon>Eukaryota</taxon>
        <taxon>Metazoa</taxon>
        <taxon>Ecdysozoa</taxon>
        <taxon>Arthropoda</taxon>
        <taxon>Hexapoda</taxon>
        <taxon>Insecta</taxon>
        <taxon>Pterygota</taxon>
        <taxon>Neoptera</taxon>
        <taxon>Endopterygota</taxon>
        <taxon>Lepidoptera</taxon>
        <taxon>Glossata</taxon>
        <taxon>Ditrysia</taxon>
        <taxon>Bombycoidea</taxon>
        <taxon>Sphingidae</taxon>
        <taxon>Sphinginae</taxon>
        <taxon>Sphingini</taxon>
        <taxon>Manduca</taxon>
    </lineage>
</organism>
<evidence type="ECO:0000256" key="11">
    <source>
        <dbReference type="ARBA" id="ARBA00023306"/>
    </source>
</evidence>
<dbReference type="AlphaFoldDB" id="A0A922CVV2"/>
<keyword evidence="9" id="KW-0804">Transcription</keyword>
<dbReference type="EMBL" id="JH668663">
    <property type="protein sequence ID" value="KAG6460297.1"/>
    <property type="molecule type" value="Genomic_DNA"/>
</dbReference>
<proteinExistence type="inferred from homology"/>
<comment type="caution">
    <text evidence="15">The sequence shown here is derived from an EMBL/GenBank/DDBJ whole genome shotgun (WGS) entry which is preliminary data.</text>
</comment>
<dbReference type="PANTHER" id="PTHR46600:SF1">
    <property type="entry name" value="THAP DOMAIN-CONTAINING PROTEIN 1"/>
    <property type="match status" value="1"/>
</dbReference>
<evidence type="ECO:0000256" key="1">
    <source>
        <dbReference type="ARBA" id="ARBA00004642"/>
    </source>
</evidence>
<dbReference type="SMART" id="SM00980">
    <property type="entry name" value="THAP"/>
    <property type="match status" value="1"/>
</dbReference>
<dbReference type="PANTHER" id="PTHR46600">
    <property type="entry name" value="THAP DOMAIN-CONTAINING"/>
    <property type="match status" value="1"/>
</dbReference>
<name>A0A922CVV2_MANSE</name>
<keyword evidence="7" id="KW-0175">Coiled coil</keyword>
<dbReference type="Proteomes" id="UP000791440">
    <property type="component" value="Unassembled WGS sequence"/>
</dbReference>
<evidence type="ECO:0000256" key="3">
    <source>
        <dbReference type="ARBA" id="ARBA00022723"/>
    </source>
</evidence>
<feature type="region of interest" description="Disordered" evidence="13">
    <location>
        <begin position="117"/>
        <end position="151"/>
    </location>
</feature>
<dbReference type="CDD" id="cd02340">
    <property type="entry name" value="ZZ_NBR1_like"/>
    <property type="match status" value="1"/>
</dbReference>
<feature type="compositionally biased region" description="Polar residues" evidence="13">
    <location>
        <begin position="505"/>
        <end position="522"/>
    </location>
</feature>
<dbReference type="GO" id="GO:0008270">
    <property type="term" value="F:zinc ion binding"/>
    <property type="evidence" value="ECO:0007669"/>
    <property type="project" value="UniProtKB-KW"/>
</dbReference>
<feature type="domain" description="THAP-type" evidence="14">
    <location>
        <begin position="1"/>
        <end position="79"/>
    </location>
</feature>
<evidence type="ECO:0000259" key="14">
    <source>
        <dbReference type="PROSITE" id="PS50950"/>
    </source>
</evidence>
<evidence type="ECO:0000313" key="16">
    <source>
        <dbReference type="Proteomes" id="UP000791440"/>
    </source>
</evidence>
<dbReference type="InterPro" id="IPR043145">
    <property type="entry name" value="Znf_ZZ_sf"/>
</dbReference>
<dbReference type="GO" id="GO:0005654">
    <property type="term" value="C:nucleoplasm"/>
    <property type="evidence" value="ECO:0007669"/>
    <property type="project" value="UniProtKB-SubCell"/>
</dbReference>
<evidence type="ECO:0000256" key="9">
    <source>
        <dbReference type="ARBA" id="ARBA00023163"/>
    </source>
</evidence>
<evidence type="ECO:0000256" key="7">
    <source>
        <dbReference type="ARBA" id="ARBA00023054"/>
    </source>
</evidence>
<dbReference type="SUPFAM" id="SSF57850">
    <property type="entry name" value="RING/U-box"/>
    <property type="match status" value="1"/>
</dbReference>
<dbReference type="SMART" id="SM00291">
    <property type="entry name" value="ZnF_ZZ"/>
    <property type="match status" value="1"/>
</dbReference>
<dbReference type="PROSITE" id="PS01357">
    <property type="entry name" value="ZF_ZZ_1"/>
    <property type="match status" value="1"/>
</dbReference>
<reference evidence="15" key="2">
    <citation type="submission" date="2020-12" db="EMBL/GenBank/DDBJ databases">
        <authorList>
            <person name="Kanost M."/>
        </authorList>
    </citation>
    <scope>NUCLEOTIDE SEQUENCE</scope>
</reference>
<feature type="compositionally biased region" description="Polar residues" evidence="13">
    <location>
        <begin position="400"/>
        <end position="411"/>
    </location>
</feature>
<protein>
    <recommendedName>
        <fullName evidence="14">THAP-type domain-containing protein</fullName>
    </recommendedName>
</protein>
<dbReference type="GO" id="GO:0043565">
    <property type="term" value="F:sequence-specific DNA binding"/>
    <property type="evidence" value="ECO:0007669"/>
    <property type="project" value="InterPro"/>
</dbReference>
<evidence type="ECO:0000256" key="2">
    <source>
        <dbReference type="ARBA" id="ARBA00006177"/>
    </source>
</evidence>
<keyword evidence="11" id="KW-0131">Cell cycle</keyword>
<evidence type="ECO:0000256" key="5">
    <source>
        <dbReference type="ARBA" id="ARBA00022833"/>
    </source>
</evidence>
<keyword evidence="3" id="KW-0479">Metal-binding</keyword>
<keyword evidence="16" id="KW-1185">Reference proteome</keyword>
<dbReference type="SMART" id="SM00692">
    <property type="entry name" value="DM3"/>
    <property type="match status" value="1"/>
</dbReference>
<dbReference type="InterPro" id="IPR000433">
    <property type="entry name" value="Znf_ZZ"/>
</dbReference>
<feature type="region of interest" description="Disordered" evidence="13">
    <location>
        <begin position="486"/>
        <end position="522"/>
    </location>
</feature>
<evidence type="ECO:0000313" key="15">
    <source>
        <dbReference type="EMBL" id="KAG6460297.1"/>
    </source>
</evidence>
<dbReference type="Gene3D" id="3.30.60.90">
    <property type="match status" value="1"/>
</dbReference>
<dbReference type="PROSITE" id="PS50950">
    <property type="entry name" value="ZF_THAP"/>
    <property type="match status" value="1"/>
</dbReference>
<accession>A0A922CVV2</accession>
<dbReference type="InterPro" id="IPR038441">
    <property type="entry name" value="THAP_Znf_sf"/>
</dbReference>
<comment type="similarity">
    <text evidence="2">Belongs to the THAP1 family.</text>
</comment>
<dbReference type="InterPro" id="IPR006612">
    <property type="entry name" value="THAP_Znf"/>
</dbReference>
<evidence type="ECO:0000256" key="13">
    <source>
        <dbReference type="SAM" id="MobiDB-lite"/>
    </source>
</evidence>
<dbReference type="Pfam" id="PF00569">
    <property type="entry name" value="ZZ"/>
    <property type="match status" value="1"/>
</dbReference>
<reference evidence="15" key="1">
    <citation type="journal article" date="2016" name="Insect Biochem. Mol. Biol.">
        <title>Multifaceted biological insights from a draft genome sequence of the tobacco hornworm moth, Manduca sexta.</title>
        <authorList>
            <person name="Kanost M.R."/>
            <person name="Arrese E.L."/>
            <person name="Cao X."/>
            <person name="Chen Y.R."/>
            <person name="Chellapilla S."/>
            <person name="Goldsmith M.R."/>
            <person name="Grosse-Wilde E."/>
            <person name="Heckel D.G."/>
            <person name="Herndon N."/>
            <person name="Jiang H."/>
            <person name="Papanicolaou A."/>
            <person name="Qu J."/>
            <person name="Soulages J.L."/>
            <person name="Vogel H."/>
            <person name="Walters J."/>
            <person name="Waterhouse R.M."/>
            <person name="Ahn S.J."/>
            <person name="Almeida F.C."/>
            <person name="An C."/>
            <person name="Aqrawi P."/>
            <person name="Bretschneider A."/>
            <person name="Bryant W.B."/>
            <person name="Bucks S."/>
            <person name="Chao H."/>
            <person name="Chevignon G."/>
            <person name="Christen J.M."/>
            <person name="Clarke D.F."/>
            <person name="Dittmer N.T."/>
            <person name="Ferguson L.C.F."/>
            <person name="Garavelou S."/>
            <person name="Gordon K.H.J."/>
            <person name="Gunaratna R.T."/>
            <person name="Han Y."/>
            <person name="Hauser F."/>
            <person name="He Y."/>
            <person name="Heidel-Fischer H."/>
            <person name="Hirsh A."/>
            <person name="Hu Y."/>
            <person name="Jiang H."/>
            <person name="Kalra D."/>
            <person name="Klinner C."/>
            <person name="Konig C."/>
            <person name="Kovar C."/>
            <person name="Kroll A.R."/>
            <person name="Kuwar S.S."/>
            <person name="Lee S.L."/>
            <person name="Lehman R."/>
            <person name="Li K."/>
            <person name="Li Z."/>
            <person name="Liang H."/>
            <person name="Lovelace S."/>
            <person name="Lu Z."/>
            <person name="Mansfield J.H."/>
            <person name="McCulloch K.J."/>
            <person name="Mathew T."/>
            <person name="Morton B."/>
            <person name="Muzny D.M."/>
            <person name="Neunemann D."/>
            <person name="Ongeri F."/>
            <person name="Pauchet Y."/>
            <person name="Pu L.L."/>
            <person name="Pyrousis I."/>
            <person name="Rao X.J."/>
            <person name="Redding A."/>
            <person name="Roesel C."/>
            <person name="Sanchez-Gracia A."/>
            <person name="Schaack S."/>
            <person name="Shukla A."/>
            <person name="Tetreau G."/>
            <person name="Wang Y."/>
            <person name="Xiong G.H."/>
            <person name="Traut W."/>
            <person name="Walsh T.K."/>
            <person name="Worley K.C."/>
            <person name="Wu D."/>
            <person name="Wu W."/>
            <person name="Wu Y.Q."/>
            <person name="Zhang X."/>
            <person name="Zou Z."/>
            <person name="Zucker H."/>
            <person name="Briscoe A.D."/>
            <person name="Burmester T."/>
            <person name="Clem R.J."/>
            <person name="Feyereisen R."/>
            <person name="Grimmelikhuijzen C.J.P."/>
            <person name="Hamodrakas S.J."/>
            <person name="Hansson B.S."/>
            <person name="Huguet E."/>
            <person name="Jermiin L.S."/>
            <person name="Lan Q."/>
            <person name="Lehman H.K."/>
            <person name="Lorenzen M."/>
            <person name="Merzendorfer H."/>
            <person name="Michalopoulos I."/>
            <person name="Morton D.B."/>
            <person name="Muthukrishnan S."/>
            <person name="Oakeshott J.G."/>
            <person name="Palmer W."/>
            <person name="Park Y."/>
            <person name="Passarelli A.L."/>
            <person name="Rozas J."/>
            <person name="Schwartz L.M."/>
            <person name="Smith W."/>
            <person name="Southgate A."/>
            <person name="Vilcinskas A."/>
            <person name="Vogt R."/>
            <person name="Wang P."/>
            <person name="Werren J."/>
            <person name="Yu X.Q."/>
            <person name="Zhou J.J."/>
            <person name="Brown S.J."/>
            <person name="Scherer S.E."/>
            <person name="Richards S."/>
            <person name="Blissard G.W."/>
        </authorList>
    </citation>
    <scope>NUCLEOTIDE SEQUENCE</scope>
</reference>
<keyword evidence="8 12" id="KW-0238">DNA-binding</keyword>
<feature type="region of interest" description="Disordered" evidence="13">
    <location>
        <begin position="386"/>
        <end position="416"/>
    </location>
</feature>
<evidence type="ECO:0000256" key="6">
    <source>
        <dbReference type="ARBA" id="ARBA00023015"/>
    </source>
</evidence>
<sequence length="642" mass="69178">MVGCSIYGCKSRSEKQDSITFHAFPKNAFSKILWIQATGRSNWTPTIFSKICSKHFEENAIVRRKKISRILPTAIPTKNLPKVPKKQVPLAKVKDYPNTRKGAARAVRRALMMKRRKMTGMKQHKKATEQSGEQEESVVPSDKYIDDDDNKPEIPDIERDNLFMYPGIKDVRSLNQDTKSEDDVTNFENYLCSECNEAITRFRYTCVQCSDLDLCGACEADGAHHQHYVLRVPADRQASEVQFVLATIRHHLMKRLDPINESSKEQEQEEDVMSETSEIKMEFESDDDFARKIENANYIHNTDDEETDEADLDDIDPEEIVSAKMSKTSEVRGARTSFGLMRITRSTAAKADALTEASTVLNTEMKSRASTTTNTEAPAPILGAALSSKANPKPGAAVNSAPSIEMSSGTSAGMRPAANTEVRTGANTGDIATSSLGNSACTATVANTGMCIEASDVARTTMSSSASNTSNTVSNTGTFTQARIAASSSAKTATSTKSSTTISTMPNNEASNRASPATNAPATTGVNTGANIDVCTAKGALTAVIKTGFEAITAARTRPVSVTCDAKEAVTNTGTRIASSTASTVALPPAVAKTKILIKRKDIINVKDFNSPVKLMCVSPLPNNGISINTIPLPPFGKPDTG</sequence>
<dbReference type="Pfam" id="PF05485">
    <property type="entry name" value="THAP"/>
    <property type="match status" value="1"/>
</dbReference>
<keyword evidence="10" id="KW-0539">Nucleus</keyword>
<keyword evidence="4 12" id="KW-0863">Zinc-finger</keyword>
<evidence type="ECO:0000256" key="12">
    <source>
        <dbReference type="PROSITE-ProRule" id="PRU00309"/>
    </source>
</evidence>
<keyword evidence="5" id="KW-0862">Zinc</keyword>
<comment type="subcellular location">
    <subcellularLocation>
        <location evidence="1">Nucleus</location>
        <location evidence="1">Nucleoplasm</location>
    </subcellularLocation>
</comment>
<keyword evidence="6" id="KW-0805">Transcription regulation</keyword>
<evidence type="ECO:0000256" key="4">
    <source>
        <dbReference type="ARBA" id="ARBA00022771"/>
    </source>
</evidence>
<feature type="compositionally biased region" description="Low complexity" evidence="13">
    <location>
        <begin position="486"/>
        <end position="504"/>
    </location>
</feature>
<evidence type="ECO:0000256" key="10">
    <source>
        <dbReference type="ARBA" id="ARBA00023242"/>
    </source>
</evidence>
<dbReference type="Gene3D" id="6.20.210.20">
    <property type="entry name" value="THAP domain"/>
    <property type="match status" value="1"/>
</dbReference>
<evidence type="ECO:0000256" key="8">
    <source>
        <dbReference type="ARBA" id="ARBA00023125"/>
    </source>
</evidence>
<dbReference type="SUPFAM" id="SSF57716">
    <property type="entry name" value="Glucocorticoid receptor-like (DNA-binding domain)"/>
    <property type="match status" value="1"/>
</dbReference>